<comment type="caution">
    <text evidence="1">The sequence shown here is derived from an EMBL/GenBank/DDBJ whole genome shotgun (WGS) entry which is preliminary data.</text>
</comment>
<accession>A0A9Q3V2R0</accession>
<organism evidence="1 2">
    <name type="scientific">Chryseobacterium turcicum</name>
    <dbReference type="NCBI Taxonomy" id="2898076"/>
    <lineage>
        <taxon>Bacteria</taxon>
        <taxon>Pseudomonadati</taxon>
        <taxon>Bacteroidota</taxon>
        <taxon>Flavobacteriia</taxon>
        <taxon>Flavobacteriales</taxon>
        <taxon>Weeksellaceae</taxon>
        <taxon>Chryseobacterium group</taxon>
        <taxon>Chryseobacterium</taxon>
    </lineage>
</organism>
<evidence type="ECO:0000313" key="2">
    <source>
        <dbReference type="Proteomes" id="UP001108025"/>
    </source>
</evidence>
<dbReference type="Proteomes" id="UP001108025">
    <property type="component" value="Unassembled WGS sequence"/>
</dbReference>
<name>A0A9Q3V2R0_9FLAO</name>
<keyword evidence="2" id="KW-1185">Reference proteome</keyword>
<reference evidence="1" key="1">
    <citation type="submission" date="2021-11" db="EMBL/GenBank/DDBJ databases">
        <title>Description of novel Chryseobacterium species.</title>
        <authorList>
            <person name="Saticioglu I.B."/>
            <person name="Ay H."/>
            <person name="Altun S."/>
            <person name="Duman M."/>
        </authorList>
    </citation>
    <scope>NUCLEOTIDE SEQUENCE</scope>
    <source>
        <strain evidence="1">C-17</strain>
    </source>
</reference>
<proteinExistence type="predicted"/>
<sequence>MTVQFTTHRGDKVALKMVNGNQIKVSLKNTNTFLNESDLTKLEQSIYKIQKNFDAVYFADLQTCRRTYSKKVIEKFSDERLFSLARFNDKNPPYFKTFTLNLRTELFKRHGLPKANYKLTFKQKSFLFANGLKRN</sequence>
<protein>
    <submittedName>
        <fullName evidence="1">Uncharacterized protein</fullName>
    </submittedName>
</protein>
<evidence type="ECO:0000313" key="1">
    <source>
        <dbReference type="EMBL" id="MCD1115600.1"/>
    </source>
</evidence>
<dbReference type="EMBL" id="JAJNAY010000001">
    <property type="protein sequence ID" value="MCD1115600.1"/>
    <property type="molecule type" value="Genomic_DNA"/>
</dbReference>
<gene>
    <name evidence="1" type="ORF">LO744_01750</name>
</gene>
<dbReference type="AlphaFoldDB" id="A0A9Q3V2R0"/>
<dbReference type="RefSeq" id="WP_230666770.1">
    <property type="nucleotide sequence ID" value="NZ_JAJNAY010000001.1"/>
</dbReference>